<sequence>MRMRDVSPLLLIGARTRLMAAIYSTREVFVLTRFRFCLECGWKSSGRNLDGVGGIVRWVVGRSEEYNGGHNSGNEQERWNGRNGDVFVACQNRPEVTVLWPFL</sequence>
<name>A0A4S8LQT0_DENBC</name>
<gene>
    <name evidence="1" type="ORF">K435DRAFT_222980</name>
</gene>
<accession>A0A4S8LQT0</accession>
<evidence type="ECO:0000313" key="1">
    <source>
        <dbReference type="EMBL" id="THU91809.1"/>
    </source>
</evidence>
<protein>
    <submittedName>
        <fullName evidence="1">Uncharacterized protein</fullName>
    </submittedName>
</protein>
<reference evidence="1 2" key="1">
    <citation type="journal article" date="2019" name="Nat. Ecol. Evol.">
        <title>Megaphylogeny resolves global patterns of mushroom evolution.</title>
        <authorList>
            <person name="Varga T."/>
            <person name="Krizsan K."/>
            <person name="Foldi C."/>
            <person name="Dima B."/>
            <person name="Sanchez-Garcia M."/>
            <person name="Sanchez-Ramirez S."/>
            <person name="Szollosi G.J."/>
            <person name="Szarkandi J.G."/>
            <person name="Papp V."/>
            <person name="Albert L."/>
            <person name="Andreopoulos W."/>
            <person name="Angelini C."/>
            <person name="Antonin V."/>
            <person name="Barry K.W."/>
            <person name="Bougher N.L."/>
            <person name="Buchanan P."/>
            <person name="Buyck B."/>
            <person name="Bense V."/>
            <person name="Catcheside P."/>
            <person name="Chovatia M."/>
            <person name="Cooper J."/>
            <person name="Damon W."/>
            <person name="Desjardin D."/>
            <person name="Finy P."/>
            <person name="Geml J."/>
            <person name="Haridas S."/>
            <person name="Hughes K."/>
            <person name="Justo A."/>
            <person name="Karasinski D."/>
            <person name="Kautmanova I."/>
            <person name="Kiss B."/>
            <person name="Kocsube S."/>
            <person name="Kotiranta H."/>
            <person name="LaButti K.M."/>
            <person name="Lechner B.E."/>
            <person name="Liimatainen K."/>
            <person name="Lipzen A."/>
            <person name="Lukacs Z."/>
            <person name="Mihaltcheva S."/>
            <person name="Morgado L.N."/>
            <person name="Niskanen T."/>
            <person name="Noordeloos M.E."/>
            <person name="Ohm R.A."/>
            <person name="Ortiz-Santana B."/>
            <person name="Ovrebo C."/>
            <person name="Racz N."/>
            <person name="Riley R."/>
            <person name="Savchenko A."/>
            <person name="Shiryaev A."/>
            <person name="Soop K."/>
            <person name="Spirin V."/>
            <person name="Szebenyi C."/>
            <person name="Tomsovsky M."/>
            <person name="Tulloss R.E."/>
            <person name="Uehling J."/>
            <person name="Grigoriev I.V."/>
            <person name="Vagvolgyi C."/>
            <person name="Papp T."/>
            <person name="Martin F.M."/>
            <person name="Miettinen O."/>
            <person name="Hibbett D.S."/>
            <person name="Nagy L.G."/>
        </authorList>
    </citation>
    <scope>NUCLEOTIDE SEQUENCE [LARGE SCALE GENOMIC DNA]</scope>
    <source>
        <strain evidence="1 2">CBS 962.96</strain>
    </source>
</reference>
<dbReference type="AlphaFoldDB" id="A0A4S8LQT0"/>
<dbReference type="EMBL" id="ML179296">
    <property type="protein sequence ID" value="THU91809.1"/>
    <property type="molecule type" value="Genomic_DNA"/>
</dbReference>
<dbReference type="Proteomes" id="UP000297245">
    <property type="component" value="Unassembled WGS sequence"/>
</dbReference>
<evidence type="ECO:0000313" key="2">
    <source>
        <dbReference type="Proteomes" id="UP000297245"/>
    </source>
</evidence>
<organism evidence="1 2">
    <name type="scientific">Dendrothele bispora (strain CBS 962.96)</name>
    <dbReference type="NCBI Taxonomy" id="1314807"/>
    <lineage>
        <taxon>Eukaryota</taxon>
        <taxon>Fungi</taxon>
        <taxon>Dikarya</taxon>
        <taxon>Basidiomycota</taxon>
        <taxon>Agaricomycotina</taxon>
        <taxon>Agaricomycetes</taxon>
        <taxon>Agaricomycetidae</taxon>
        <taxon>Agaricales</taxon>
        <taxon>Agaricales incertae sedis</taxon>
        <taxon>Dendrothele</taxon>
    </lineage>
</organism>
<keyword evidence="2" id="KW-1185">Reference proteome</keyword>
<proteinExistence type="predicted"/>